<dbReference type="Gramene" id="OE9A090341T1">
    <property type="protein sequence ID" value="OE9A090341C1"/>
    <property type="gene ID" value="OE9A090341"/>
</dbReference>
<evidence type="ECO:0000313" key="2">
    <source>
        <dbReference type="Proteomes" id="UP000594638"/>
    </source>
</evidence>
<gene>
    <name evidence="1" type="ORF">OLEA9_A090341</name>
</gene>
<protein>
    <submittedName>
        <fullName evidence="1">Uncharacterized protein</fullName>
    </submittedName>
</protein>
<dbReference type="Proteomes" id="UP000594638">
    <property type="component" value="Unassembled WGS sequence"/>
</dbReference>
<organism evidence="1 2">
    <name type="scientific">Olea europaea subsp. europaea</name>
    <dbReference type="NCBI Taxonomy" id="158383"/>
    <lineage>
        <taxon>Eukaryota</taxon>
        <taxon>Viridiplantae</taxon>
        <taxon>Streptophyta</taxon>
        <taxon>Embryophyta</taxon>
        <taxon>Tracheophyta</taxon>
        <taxon>Spermatophyta</taxon>
        <taxon>Magnoliopsida</taxon>
        <taxon>eudicotyledons</taxon>
        <taxon>Gunneridae</taxon>
        <taxon>Pentapetalae</taxon>
        <taxon>asterids</taxon>
        <taxon>lamiids</taxon>
        <taxon>Lamiales</taxon>
        <taxon>Oleaceae</taxon>
        <taxon>Oleeae</taxon>
        <taxon>Olea</taxon>
    </lineage>
</organism>
<reference evidence="1 2" key="1">
    <citation type="submission" date="2019-12" db="EMBL/GenBank/DDBJ databases">
        <authorList>
            <person name="Alioto T."/>
            <person name="Alioto T."/>
            <person name="Gomez Garrido J."/>
        </authorList>
    </citation>
    <scope>NUCLEOTIDE SEQUENCE [LARGE SCALE GENOMIC DNA]</scope>
</reference>
<keyword evidence="2" id="KW-1185">Reference proteome</keyword>
<name>A0A8S0QYB6_OLEEU</name>
<evidence type="ECO:0000313" key="1">
    <source>
        <dbReference type="EMBL" id="CAA2970884.1"/>
    </source>
</evidence>
<comment type="caution">
    <text evidence="1">The sequence shown here is derived from an EMBL/GenBank/DDBJ whole genome shotgun (WGS) entry which is preliminary data.</text>
</comment>
<accession>A0A8S0QYB6</accession>
<proteinExistence type="predicted"/>
<sequence>MVTLSVPIQLCPARVTLTQPLLQPPATTVTRITLTTSRITTRTHTPPAAPPISATSSPLLLGLLLYWVPSLLLSGLSSDPSSPSSELTRFSFLISPSGMNMRP</sequence>
<dbReference type="EMBL" id="CACTIH010001987">
    <property type="protein sequence ID" value="CAA2970884.1"/>
    <property type="molecule type" value="Genomic_DNA"/>
</dbReference>
<dbReference type="AlphaFoldDB" id="A0A8S0QYB6"/>